<dbReference type="RefSeq" id="XP_022135406.1">
    <property type="nucleotide sequence ID" value="XM_022279714.1"/>
</dbReference>
<evidence type="ECO:0000313" key="8">
    <source>
        <dbReference type="Proteomes" id="UP000504603"/>
    </source>
</evidence>
<evidence type="ECO:0000256" key="2">
    <source>
        <dbReference type="ARBA" id="ARBA00010617"/>
    </source>
</evidence>
<keyword evidence="8" id="KW-1185">Reference proteome</keyword>
<sequence length="166" mass="18572">MVEQVMLLSGKFNAGDFFPSLERLDLQGVAGEMKKVHRWFDDFLTEILEERRMGGDGGQHDDLLSTLLFSQDGADDENEKLNDTEIKALLLNMFTAGTDTSASTVEWAMAELIRHPKMLAQAQLELDSVVGRDRLVSDLDLPQLGYLQAVVKETFRLHPPTPLSLP</sequence>
<protein>
    <submittedName>
        <fullName evidence="9">Flavonoid 3'-monooxygenase</fullName>
    </submittedName>
</protein>
<dbReference type="InterPro" id="IPR001128">
    <property type="entry name" value="Cyt_P450"/>
</dbReference>
<keyword evidence="4" id="KW-0479">Metal-binding</keyword>
<dbReference type="PANTHER" id="PTHR47944">
    <property type="entry name" value="CYTOCHROME P450 98A9"/>
    <property type="match status" value="1"/>
</dbReference>
<evidence type="ECO:0000256" key="3">
    <source>
        <dbReference type="ARBA" id="ARBA00022617"/>
    </source>
</evidence>
<dbReference type="AlphaFoldDB" id="A0A6J1C0N8"/>
<evidence type="ECO:0000256" key="5">
    <source>
        <dbReference type="ARBA" id="ARBA00023002"/>
    </source>
</evidence>
<feature type="non-terminal residue" evidence="9">
    <location>
        <position position="166"/>
    </location>
</feature>
<gene>
    <name evidence="9" type="primary">LOC111007366</name>
</gene>
<evidence type="ECO:0000313" key="9">
    <source>
        <dbReference type="RefSeq" id="XP_022135406.1"/>
    </source>
</evidence>
<dbReference type="Proteomes" id="UP000504603">
    <property type="component" value="Unplaced"/>
</dbReference>
<evidence type="ECO:0000256" key="6">
    <source>
        <dbReference type="ARBA" id="ARBA00023004"/>
    </source>
</evidence>
<evidence type="ECO:0000256" key="1">
    <source>
        <dbReference type="ARBA" id="ARBA00001971"/>
    </source>
</evidence>
<organism evidence="8 9">
    <name type="scientific">Momordica charantia</name>
    <name type="common">Bitter gourd</name>
    <name type="synonym">Balsam pear</name>
    <dbReference type="NCBI Taxonomy" id="3673"/>
    <lineage>
        <taxon>Eukaryota</taxon>
        <taxon>Viridiplantae</taxon>
        <taxon>Streptophyta</taxon>
        <taxon>Embryophyta</taxon>
        <taxon>Tracheophyta</taxon>
        <taxon>Spermatophyta</taxon>
        <taxon>Magnoliopsida</taxon>
        <taxon>eudicotyledons</taxon>
        <taxon>Gunneridae</taxon>
        <taxon>Pentapetalae</taxon>
        <taxon>rosids</taxon>
        <taxon>fabids</taxon>
        <taxon>Cucurbitales</taxon>
        <taxon>Cucurbitaceae</taxon>
        <taxon>Momordiceae</taxon>
        <taxon>Momordica</taxon>
    </lineage>
</organism>
<dbReference type="OrthoDB" id="2789670at2759"/>
<reference evidence="9" key="1">
    <citation type="submission" date="2025-08" db="UniProtKB">
        <authorList>
            <consortium name="RefSeq"/>
        </authorList>
    </citation>
    <scope>IDENTIFICATION</scope>
</reference>
<dbReference type="GO" id="GO:0005506">
    <property type="term" value="F:iron ion binding"/>
    <property type="evidence" value="ECO:0007669"/>
    <property type="project" value="InterPro"/>
</dbReference>
<dbReference type="KEGG" id="mcha:111007366"/>
<dbReference type="GO" id="GO:0020037">
    <property type="term" value="F:heme binding"/>
    <property type="evidence" value="ECO:0007669"/>
    <property type="project" value="InterPro"/>
</dbReference>
<comment type="similarity">
    <text evidence="2">Belongs to the cytochrome P450 family.</text>
</comment>
<evidence type="ECO:0000256" key="4">
    <source>
        <dbReference type="ARBA" id="ARBA00022723"/>
    </source>
</evidence>
<name>A0A6J1C0N8_MOMCH</name>
<evidence type="ECO:0000256" key="7">
    <source>
        <dbReference type="ARBA" id="ARBA00023033"/>
    </source>
</evidence>
<keyword evidence="6" id="KW-0408">Iron</keyword>
<keyword evidence="7" id="KW-0503">Monooxygenase</keyword>
<keyword evidence="3" id="KW-0349">Heme</keyword>
<keyword evidence="5" id="KW-0560">Oxidoreductase</keyword>
<dbReference type="GO" id="GO:0004497">
    <property type="term" value="F:monooxygenase activity"/>
    <property type="evidence" value="ECO:0007669"/>
    <property type="project" value="UniProtKB-KW"/>
</dbReference>
<dbReference type="GO" id="GO:0016705">
    <property type="term" value="F:oxidoreductase activity, acting on paired donors, with incorporation or reduction of molecular oxygen"/>
    <property type="evidence" value="ECO:0007669"/>
    <property type="project" value="InterPro"/>
</dbReference>
<dbReference type="InterPro" id="IPR036396">
    <property type="entry name" value="Cyt_P450_sf"/>
</dbReference>
<dbReference type="SUPFAM" id="SSF48264">
    <property type="entry name" value="Cytochrome P450"/>
    <property type="match status" value="1"/>
</dbReference>
<dbReference type="GeneID" id="111007366"/>
<dbReference type="Gene3D" id="1.10.630.10">
    <property type="entry name" value="Cytochrome P450"/>
    <property type="match status" value="1"/>
</dbReference>
<dbReference type="PANTHER" id="PTHR47944:SF18">
    <property type="entry name" value="FLAVONOID 3'-MONOOXYGENASE"/>
    <property type="match status" value="1"/>
</dbReference>
<dbReference type="Pfam" id="PF00067">
    <property type="entry name" value="p450"/>
    <property type="match status" value="1"/>
</dbReference>
<proteinExistence type="inferred from homology"/>
<accession>A0A6J1C0N8</accession>
<comment type="cofactor">
    <cofactor evidence="1">
        <name>heme</name>
        <dbReference type="ChEBI" id="CHEBI:30413"/>
    </cofactor>
</comment>
<dbReference type="PRINTS" id="PR00385">
    <property type="entry name" value="P450"/>
</dbReference>